<reference evidence="2" key="1">
    <citation type="journal article" date="2019" name="bioRxiv">
        <title>The Genome of the Zebra Mussel, Dreissena polymorpha: A Resource for Invasive Species Research.</title>
        <authorList>
            <person name="McCartney M.A."/>
            <person name="Auch B."/>
            <person name="Kono T."/>
            <person name="Mallez S."/>
            <person name="Zhang Y."/>
            <person name="Obille A."/>
            <person name="Becker A."/>
            <person name="Abrahante J.E."/>
            <person name="Garbe J."/>
            <person name="Badalamenti J.P."/>
            <person name="Herman A."/>
            <person name="Mangelson H."/>
            <person name="Liachko I."/>
            <person name="Sullivan S."/>
            <person name="Sone E.D."/>
            <person name="Koren S."/>
            <person name="Silverstein K.A.T."/>
            <person name="Beckman K.B."/>
            <person name="Gohl D.M."/>
        </authorList>
    </citation>
    <scope>NUCLEOTIDE SEQUENCE</scope>
    <source>
        <strain evidence="2">Duluth1</strain>
        <tissue evidence="2">Whole animal</tissue>
    </source>
</reference>
<organism evidence="2 3">
    <name type="scientific">Dreissena polymorpha</name>
    <name type="common">Zebra mussel</name>
    <name type="synonym">Mytilus polymorpha</name>
    <dbReference type="NCBI Taxonomy" id="45954"/>
    <lineage>
        <taxon>Eukaryota</taxon>
        <taxon>Metazoa</taxon>
        <taxon>Spiralia</taxon>
        <taxon>Lophotrochozoa</taxon>
        <taxon>Mollusca</taxon>
        <taxon>Bivalvia</taxon>
        <taxon>Autobranchia</taxon>
        <taxon>Heteroconchia</taxon>
        <taxon>Euheterodonta</taxon>
        <taxon>Imparidentia</taxon>
        <taxon>Neoheterodontei</taxon>
        <taxon>Myida</taxon>
        <taxon>Dreissenoidea</taxon>
        <taxon>Dreissenidae</taxon>
        <taxon>Dreissena</taxon>
    </lineage>
</organism>
<evidence type="ECO:0000313" key="3">
    <source>
        <dbReference type="Proteomes" id="UP000828390"/>
    </source>
</evidence>
<proteinExistence type="predicted"/>
<evidence type="ECO:0000313" key="2">
    <source>
        <dbReference type="EMBL" id="KAH3790333.1"/>
    </source>
</evidence>
<feature type="compositionally biased region" description="Basic and acidic residues" evidence="1">
    <location>
        <begin position="80"/>
        <end position="89"/>
    </location>
</feature>
<accession>A0A9D4F3I4</accession>
<gene>
    <name evidence="2" type="ORF">DPMN_168531</name>
</gene>
<sequence length="89" mass="10210">MGHTWIPTFMSVFTKNFQPFRETLLNLTFNDPNITYIKSVNGGPSGMQGLAYALSALQAEKTDRYRVWNCPPPPQPPKKKSLERLKRKL</sequence>
<dbReference type="EMBL" id="JAIWYP010000008">
    <property type="protein sequence ID" value="KAH3790333.1"/>
    <property type="molecule type" value="Genomic_DNA"/>
</dbReference>
<reference evidence="2" key="2">
    <citation type="submission" date="2020-11" db="EMBL/GenBank/DDBJ databases">
        <authorList>
            <person name="McCartney M.A."/>
            <person name="Auch B."/>
            <person name="Kono T."/>
            <person name="Mallez S."/>
            <person name="Becker A."/>
            <person name="Gohl D.M."/>
            <person name="Silverstein K.A.T."/>
            <person name="Koren S."/>
            <person name="Bechman K.B."/>
            <person name="Herman A."/>
            <person name="Abrahante J.E."/>
            <person name="Garbe J."/>
        </authorList>
    </citation>
    <scope>NUCLEOTIDE SEQUENCE</scope>
    <source>
        <strain evidence="2">Duluth1</strain>
        <tissue evidence="2">Whole animal</tissue>
    </source>
</reference>
<keyword evidence="3" id="KW-1185">Reference proteome</keyword>
<comment type="caution">
    <text evidence="2">The sequence shown here is derived from an EMBL/GenBank/DDBJ whole genome shotgun (WGS) entry which is preliminary data.</text>
</comment>
<dbReference type="Proteomes" id="UP000828390">
    <property type="component" value="Unassembled WGS sequence"/>
</dbReference>
<feature type="region of interest" description="Disordered" evidence="1">
    <location>
        <begin position="66"/>
        <end position="89"/>
    </location>
</feature>
<dbReference type="AlphaFoldDB" id="A0A9D4F3I4"/>
<name>A0A9D4F3I4_DREPO</name>
<protein>
    <submittedName>
        <fullName evidence="2">Uncharacterized protein</fullName>
    </submittedName>
</protein>
<evidence type="ECO:0000256" key="1">
    <source>
        <dbReference type="SAM" id="MobiDB-lite"/>
    </source>
</evidence>